<dbReference type="AlphaFoldDB" id="A0A8J2YFV4"/>
<dbReference type="GO" id="GO:0016757">
    <property type="term" value="F:glycosyltransferase activity"/>
    <property type="evidence" value="ECO:0007669"/>
    <property type="project" value="InterPro"/>
</dbReference>
<dbReference type="InterPro" id="IPR001296">
    <property type="entry name" value="Glyco_trans_1"/>
</dbReference>
<evidence type="ECO:0000313" key="4">
    <source>
        <dbReference type="Proteomes" id="UP000602745"/>
    </source>
</evidence>
<dbReference type="InterPro" id="IPR028098">
    <property type="entry name" value="Glyco_trans_4-like_N"/>
</dbReference>
<dbReference type="PANTHER" id="PTHR45947">
    <property type="entry name" value="SULFOQUINOVOSYL TRANSFERASE SQD2"/>
    <property type="match status" value="1"/>
</dbReference>
<dbReference type="SUPFAM" id="SSF53756">
    <property type="entry name" value="UDP-Glycosyltransferase/glycogen phosphorylase"/>
    <property type="match status" value="1"/>
</dbReference>
<dbReference type="EMBL" id="BMCP01000001">
    <property type="protein sequence ID" value="GGE35009.1"/>
    <property type="molecule type" value="Genomic_DNA"/>
</dbReference>
<protein>
    <recommendedName>
        <fullName evidence="5">Glycosyltransferase</fullName>
    </recommendedName>
</protein>
<reference evidence="3" key="1">
    <citation type="journal article" date="2014" name="Int. J. Syst. Evol. Microbiol.">
        <title>Complete genome sequence of Corynebacterium casei LMG S-19264T (=DSM 44701T), isolated from a smear-ripened cheese.</title>
        <authorList>
            <consortium name="US DOE Joint Genome Institute (JGI-PGF)"/>
            <person name="Walter F."/>
            <person name="Albersmeier A."/>
            <person name="Kalinowski J."/>
            <person name="Ruckert C."/>
        </authorList>
    </citation>
    <scope>NUCLEOTIDE SEQUENCE</scope>
    <source>
        <strain evidence="3">CCM 7684</strain>
    </source>
</reference>
<dbReference type="Pfam" id="PF00534">
    <property type="entry name" value="Glycos_transf_1"/>
    <property type="match status" value="1"/>
</dbReference>
<dbReference type="Pfam" id="PF13439">
    <property type="entry name" value="Glyco_transf_4"/>
    <property type="match status" value="1"/>
</dbReference>
<dbReference type="PANTHER" id="PTHR45947:SF15">
    <property type="entry name" value="TEICHURONIC ACID BIOSYNTHESIS GLYCOSYLTRANSFERASE TUAC-RELATED"/>
    <property type="match status" value="1"/>
</dbReference>
<sequence>MPAKVIFVLPDLAGGGAQRVMLTLSSALDPTRYTPSLLVVGGQGPLSPAVPRDLPVTYGHHSRIRSALPWMLGQIRASRPAAIVSTLAYVNLALLAAKPLLPRNTRLIVREANRPEATIAAMPRLLPAKQLYRWLYPRADAVIAQTAEIAAALERLVPRIGARLSLLPNPVAVEELRRRAMHPERQAGSGLQLVAAGRLTRQKGFDRLIHLMMQLPADTRLDILGDGPLRSELSEMIQAAQLQERVTLPGFTSTVAAHLAGADALVMTSLWEGLPNVALEALAVGTPVIGTPQSGLAELAAEIPDAVQVADHDDDFTAYLGRLQPTRAPVEKPRPSLLPERYTASMVAAGFETLLSDALNRRP</sequence>
<organism evidence="3 4">
    <name type="scientific">Agaricicola taiwanensis</name>
    <dbReference type="NCBI Taxonomy" id="591372"/>
    <lineage>
        <taxon>Bacteria</taxon>
        <taxon>Pseudomonadati</taxon>
        <taxon>Pseudomonadota</taxon>
        <taxon>Alphaproteobacteria</taxon>
        <taxon>Rhodobacterales</taxon>
        <taxon>Paracoccaceae</taxon>
        <taxon>Agaricicola</taxon>
    </lineage>
</organism>
<feature type="domain" description="Glycosyl transferase family 1" evidence="1">
    <location>
        <begin position="192"/>
        <end position="303"/>
    </location>
</feature>
<dbReference type="InterPro" id="IPR050194">
    <property type="entry name" value="Glycosyltransferase_grp1"/>
</dbReference>
<evidence type="ECO:0000259" key="2">
    <source>
        <dbReference type="Pfam" id="PF13439"/>
    </source>
</evidence>
<evidence type="ECO:0000313" key="3">
    <source>
        <dbReference type="EMBL" id="GGE35009.1"/>
    </source>
</evidence>
<dbReference type="Gene3D" id="3.40.50.2000">
    <property type="entry name" value="Glycogen Phosphorylase B"/>
    <property type="match status" value="2"/>
</dbReference>
<dbReference type="Proteomes" id="UP000602745">
    <property type="component" value="Unassembled WGS sequence"/>
</dbReference>
<dbReference type="RefSeq" id="WP_229729250.1">
    <property type="nucleotide sequence ID" value="NZ_BMCP01000001.1"/>
</dbReference>
<comment type="caution">
    <text evidence="3">The sequence shown here is derived from an EMBL/GenBank/DDBJ whole genome shotgun (WGS) entry which is preliminary data.</text>
</comment>
<proteinExistence type="predicted"/>
<keyword evidence="4" id="KW-1185">Reference proteome</keyword>
<gene>
    <name evidence="3" type="ORF">GCM10007276_10660</name>
</gene>
<evidence type="ECO:0008006" key="5">
    <source>
        <dbReference type="Google" id="ProtNLM"/>
    </source>
</evidence>
<dbReference type="CDD" id="cd03811">
    <property type="entry name" value="GT4_GT28_WabH-like"/>
    <property type="match status" value="1"/>
</dbReference>
<name>A0A8J2YFV4_9RHOB</name>
<reference evidence="3" key="2">
    <citation type="submission" date="2020-09" db="EMBL/GenBank/DDBJ databases">
        <authorList>
            <person name="Sun Q."/>
            <person name="Sedlacek I."/>
        </authorList>
    </citation>
    <scope>NUCLEOTIDE SEQUENCE</scope>
    <source>
        <strain evidence="3">CCM 7684</strain>
    </source>
</reference>
<evidence type="ECO:0000259" key="1">
    <source>
        <dbReference type="Pfam" id="PF00534"/>
    </source>
</evidence>
<accession>A0A8J2YFV4</accession>
<feature type="domain" description="Glycosyltransferase subfamily 4-like N-terminal" evidence="2">
    <location>
        <begin position="15"/>
        <end position="174"/>
    </location>
</feature>